<protein>
    <submittedName>
        <fullName evidence="2">Uncharacterized protein</fullName>
    </submittedName>
</protein>
<keyword evidence="3" id="KW-1185">Reference proteome</keyword>
<feature type="compositionally biased region" description="Low complexity" evidence="1">
    <location>
        <begin position="142"/>
        <end position="158"/>
    </location>
</feature>
<gene>
    <name evidence="2" type="ORF">PIB30_108951</name>
</gene>
<feature type="compositionally biased region" description="Polar residues" evidence="1">
    <location>
        <begin position="117"/>
        <end position="141"/>
    </location>
</feature>
<feature type="region of interest" description="Disordered" evidence="1">
    <location>
        <begin position="58"/>
        <end position="86"/>
    </location>
</feature>
<comment type="caution">
    <text evidence="2">The sequence shown here is derived from an EMBL/GenBank/DDBJ whole genome shotgun (WGS) entry which is preliminary data.</text>
</comment>
<organism evidence="2 3">
    <name type="scientific">Stylosanthes scabra</name>
    <dbReference type="NCBI Taxonomy" id="79078"/>
    <lineage>
        <taxon>Eukaryota</taxon>
        <taxon>Viridiplantae</taxon>
        <taxon>Streptophyta</taxon>
        <taxon>Embryophyta</taxon>
        <taxon>Tracheophyta</taxon>
        <taxon>Spermatophyta</taxon>
        <taxon>Magnoliopsida</taxon>
        <taxon>eudicotyledons</taxon>
        <taxon>Gunneridae</taxon>
        <taxon>Pentapetalae</taxon>
        <taxon>rosids</taxon>
        <taxon>fabids</taxon>
        <taxon>Fabales</taxon>
        <taxon>Fabaceae</taxon>
        <taxon>Papilionoideae</taxon>
        <taxon>50 kb inversion clade</taxon>
        <taxon>dalbergioids sensu lato</taxon>
        <taxon>Dalbergieae</taxon>
        <taxon>Pterocarpus clade</taxon>
        <taxon>Stylosanthes</taxon>
    </lineage>
</organism>
<dbReference type="Proteomes" id="UP001341840">
    <property type="component" value="Unassembled WGS sequence"/>
</dbReference>
<feature type="region of interest" description="Disordered" evidence="1">
    <location>
        <begin position="117"/>
        <end position="166"/>
    </location>
</feature>
<dbReference type="EMBL" id="JASCZI010216766">
    <property type="protein sequence ID" value="MED6202771.1"/>
    <property type="molecule type" value="Genomic_DNA"/>
</dbReference>
<reference evidence="2 3" key="1">
    <citation type="journal article" date="2023" name="Plants (Basel)">
        <title>Bridging the Gap: Combining Genomics and Transcriptomics Approaches to Understand Stylosanthes scabra, an Orphan Legume from the Brazilian Caatinga.</title>
        <authorList>
            <person name="Ferreira-Neto J.R.C."/>
            <person name="da Silva M.D."/>
            <person name="Binneck E."/>
            <person name="de Melo N.F."/>
            <person name="da Silva R.H."/>
            <person name="de Melo A.L.T.M."/>
            <person name="Pandolfi V."/>
            <person name="Bustamante F.O."/>
            <person name="Brasileiro-Vidal A.C."/>
            <person name="Benko-Iseppon A.M."/>
        </authorList>
    </citation>
    <scope>NUCLEOTIDE SEQUENCE [LARGE SCALE GENOMIC DNA]</scope>
    <source>
        <tissue evidence="2">Leaves</tissue>
    </source>
</reference>
<name>A0ABU6XYP5_9FABA</name>
<feature type="non-terminal residue" evidence="2">
    <location>
        <position position="182"/>
    </location>
</feature>
<feature type="compositionally biased region" description="Polar residues" evidence="1">
    <location>
        <begin position="71"/>
        <end position="86"/>
    </location>
</feature>
<proteinExistence type="predicted"/>
<evidence type="ECO:0000313" key="2">
    <source>
        <dbReference type="EMBL" id="MED6202771.1"/>
    </source>
</evidence>
<evidence type="ECO:0000313" key="3">
    <source>
        <dbReference type="Proteomes" id="UP001341840"/>
    </source>
</evidence>
<evidence type="ECO:0000256" key="1">
    <source>
        <dbReference type="SAM" id="MobiDB-lite"/>
    </source>
</evidence>
<sequence length="182" mass="21367">MRNSPPPQNDSCYYAHGGWEYQEQETGYFPEPQNGPCFGEFDHYSSCGWEDQNQRDFTYSHPIHQEPSPLNYPTSPPSFTYPNSSSLEHFSAQNSFSNSYNSFHYPQDSFHYTQESYHYQHSNQRLYQPTQNTYSQPPYHSQDNQPHQPNPNQQFQDQLNRIEGMIATMGRDVADLKGFKEE</sequence>
<accession>A0ABU6XYP5</accession>